<protein>
    <submittedName>
        <fullName evidence="5">Oxidoreductase</fullName>
    </submittedName>
</protein>
<dbReference type="RefSeq" id="WP_189349467.1">
    <property type="nucleotide sequence ID" value="NZ_BMXK01000005.1"/>
</dbReference>
<feature type="domain" description="GFO/IDH/MocA-like oxidoreductase" evidence="4">
    <location>
        <begin position="142"/>
        <end position="258"/>
    </location>
</feature>
<dbReference type="InterPro" id="IPR036291">
    <property type="entry name" value="NAD(P)-bd_dom_sf"/>
</dbReference>
<feature type="region of interest" description="Disordered" evidence="2">
    <location>
        <begin position="380"/>
        <end position="400"/>
    </location>
</feature>
<feature type="domain" description="Gfo/Idh/MocA-like oxidoreductase N-terminal" evidence="3">
    <location>
        <begin position="11"/>
        <end position="122"/>
    </location>
</feature>
<dbReference type="Gene3D" id="3.30.360.10">
    <property type="entry name" value="Dihydrodipicolinate Reductase, domain 2"/>
    <property type="match status" value="1"/>
</dbReference>
<dbReference type="Gene3D" id="3.40.50.720">
    <property type="entry name" value="NAD(P)-binding Rossmann-like Domain"/>
    <property type="match status" value="1"/>
</dbReference>
<evidence type="ECO:0000313" key="6">
    <source>
        <dbReference type="Proteomes" id="UP000642819"/>
    </source>
</evidence>
<sequence length="400" mass="42900">MSGTQTGAPPIRVGIIGAGGIATGAHIPALRTQAHRAEIVAIADVDAGRAAAAAAEHSIEQHYTSVDALLAGAEPDLIVVCTPPGAHREAVMAGLRAGAWVWCEKPPMLSLAEYDEVAALEADGGPYAAYVFQHRFGPAANRVRAAVDDGILGEPHVAVCNTLWYRGHDYYDVPWRGKWETEGGGPAMGHGIHQMDLLLDILGDWTEVTAIADTLDRDLETEDVSLAMVRFASGAVGSIVNSVLSPREASYLRFDFTNATVEVEHVYGYSSSDWRHTPSPHLGAQDGTHDDGATRAPSSFFEDDGGVASSHVNQISALLDSMERGERPRASGDDGRKSLEFIAALYESAETGKAVRRADLQRSGPYYEGMHDPAYTYQRMKRGEQPAVPNRTEPLEAARG</sequence>
<dbReference type="EMBL" id="BMXK01000005">
    <property type="protein sequence ID" value="GHD05520.1"/>
    <property type="molecule type" value="Genomic_DNA"/>
</dbReference>
<name>A0ABQ3GGP9_9MICC</name>
<evidence type="ECO:0000256" key="1">
    <source>
        <dbReference type="ARBA" id="ARBA00023027"/>
    </source>
</evidence>
<dbReference type="Pfam" id="PF01408">
    <property type="entry name" value="GFO_IDH_MocA"/>
    <property type="match status" value="1"/>
</dbReference>
<feature type="region of interest" description="Disordered" evidence="2">
    <location>
        <begin position="274"/>
        <end position="307"/>
    </location>
</feature>
<keyword evidence="6" id="KW-1185">Reference proteome</keyword>
<dbReference type="SUPFAM" id="SSF55347">
    <property type="entry name" value="Glyceraldehyde-3-phosphate dehydrogenase-like, C-terminal domain"/>
    <property type="match status" value="1"/>
</dbReference>
<reference evidence="6" key="1">
    <citation type="journal article" date="2019" name="Int. J. Syst. Evol. Microbiol.">
        <title>The Global Catalogue of Microorganisms (GCM) 10K type strain sequencing project: providing services to taxonomists for standard genome sequencing and annotation.</title>
        <authorList>
            <consortium name="The Broad Institute Genomics Platform"/>
            <consortium name="The Broad Institute Genome Sequencing Center for Infectious Disease"/>
            <person name="Wu L."/>
            <person name="Ma J."/>
        </authorList>
    </citation>
    <scope>NUCLEOTIDE SEQUENCE [LARGE SCALE GENOMIC DNA]</scope>
    <source>
        <strain evidence="6">KCTC 19466</strain>
    </source>
</reference>
<dbReference type="InterPro" id="IPR055170">
    <property type="entry name" value="GFO_IDH_MocA-like_dom"/>
</dbReference>
<accession>A0ABQ3GGP9</accession>
<dbReference type="PANTHER" id="PTHR43249:SF1">
    <property type="entry name" value="D-GLUCOSIDE 3-DEHYDROGENASE"/>
    <property type="match status" value="1"/>
</dbReference>
<evidence type="ECO:0000259" key="3">
    <source>
        <dbReference type="Pfam" id="PF01408"/>
    </source>
</evidence>
<gene>
    <name evidence="5" type="ORF">GCM10008096_14540</name>
</gene>
<dbReference type="Proteomes" id="UP000642819">
    <property type="component" value="Unassembled WGS sequence"/>
</dbReference>
<dbReference type="InterPro" id="IPR052515">
    <property type="entry name" value="Gfo/Idh/MocA_Oxidoreductase"/>
</dbReference>
<dbReference type="InterPro" id="IPR000683">
    <property type="entry name" value="Gfo/Idh/MocA-like_OxRdtase_N"/>
</dbReference>
<comment type="caution">
    <text evidence="5">The sequence shown here is derived from an EMBL/GenBank/DDBJ whole genome shotgun (WGS) entry which is preliminary data.</text>
</comment>
<keyword evidence="1" id="KW-0520">NAD</keyword>
<proteinExistence type="predicted"/>
<dbReference type="PANTHER" id="PTHR43249">
    <property type="entry name" value="UDP-N-ACETYL-2-AMINO-2-DEOXY-D-GLUCURONATE OXIDASE"/>
    <property type="match status" value="1"/>
</dbReference>
<dbReference type="Pfam" id="PF22725">
    <property type="entry name" value="GFO_IDH_MocA_C3"/>
    <property type="match status" value="1"/>
</dbReference>
<evidence type="ECO:0000259" key="4">
    <source>
        <dbReference type="Pfam" id="PF22725"/>
    </source>
</evidence>
<evidence type="ECO:0000313" key="5">
    <source>
        <dbReference type="EMBL" id="GHD05520.1"/>
    </source>
</evidence>
<organism evidence="5 6">
    <name type="scientific">Zhihengliuella salsuginis</name>
    <dbReference type="NCBI Taxonomy" id="578222"/>
    <lineage>
        <taxon>Bacteria</taxon>
        <taxon>Bacillati</taxon>
        <taxon>Actinomycetota</taxon>
        <taxon>Actinomycetes</taxon>
        <taxon>Micrococcales</taxon>
        <taxon>Micrococcaceae</taxon>
        <taxon>Zhihengliuella</taxon>
    </lineage>
</organism>
<evidence type="ECO:0000256" key="2">
    <source>
        <dbReference type="SAM" id="MobiDB-lite"/>
    </source>
</evidence>
<dbReference type="SUPFAM" id="SSF51735">
    <property type="entry name" value="NAD(P)-binding Rossmann-fold domains"/>
    <property type="match status" value="1"/>
</dbReference>